<dbReference type="RefSeq" id="WP_201548670.1">
    <property type="nucleotide sequence ID" value="NZ_CAJGZK010000030.1"/>
</dbReference>
<comment type="caution">
    <text evidence="1">The sequence shown here is derived from an EMBL/GenBank/DDBJ whole genome shotgun (WGS) entry which is preliminary data.</text>
</comment>
<accession>A0ABW1W8Q5</accession>
<organism evidence="1 2">
    <name type="scientific">Psychrobacter glacincola</name>
    <dbReference type="NCBI Taxonomy" id="56810"/>
    <lineage>
        <taxon>Bacteria</taxon>
        <taxon>Pseudomonadati</taxon>
        <taxon>Pseudomonadota</taxon>
        <taxon>Gammaproteobacteria</taxon>
        <taxon>Moraxellales</taxon>
        <taxon>Moraxellaceae</taxon>
        <taxon>Psychrobacter</taxon>
    </lineage>
</organism>
<evidence type="ECO:0000313" key="1">
    <source>
        <dbReference type="EMBL" id="MFC6382219.1"/>
    </source>
</evidence>
<dbReference type="EMBL" id="JBHSTZ010000059">
    <property type="protein sequence ID" value="MFC6382219.1"/>
    <property type="molecule type" value="Genomic_DNA"/>
</dbReference>
<gene>
    <name evidence="1" type="ORF">ACFP58_12285</name>
</gene>
<sequence>MALSITIQNAFKNAFEKDCIELLINAYSQALSEKKYQLEWYENDFTEMLCCYINSNKASIDKEITAITERKLLVSLNKQTKGYADKLSRLDLVLFKIWSKNRHTCQMEAKRLKEKDSTLKRAYINEGMDRFISQKYPLGNMIGYLIEGNEQKTVEGINKLLALDGKSAESLVSKTFPLHSSYYESDNHANIGQLKHIILDFT</sequence>
<keyword evidence="2" id="KW-1185">Reference proteome</keyword>
<evidence type="ECO:0000313" key="2">
    <source>
        <dbReference type="Proteomes" id="UP001596264"/>
    </source>
</evidence>
<proteinExistence type="predicted"/>
<reference evidence="2" key="1">
    <citation type="journal article" date="2019" name="Int. J. Syst. Evol. Microbiol.">
        <title>The Global Catalogue of Microorganisms (GCM) 10K type strain sequencing project: providing services to taxonomists for standard genome sequencing and annotation.</title>
        <authorList>
            <consortium name="The Broad Institute Genomics Platform"/>
            <consortium name="The Broad Institute Genome Sequencing Center for Infectious Disease"/>
            <person name="Wu L."/>
            <person name="Ma J."/>
        </authorList>
    </citation>
    <scope>NUCLEOTIDE SEQUENCE [LARGE SCALE GENOMIC DNA]</scope>
    <source>
        <strain evidence="2">CCM 2050</strain>
    </source>
</reference>
<name>A0ABW1W8Q5_9GAMM</name>
<dbReference type="Proteomes" id="UP001596264">
    <property type="component" value="Unassembled WGS sequence"/>
</dbReference>
<protein>
    <submittedName>
        <fullName evidence="1">Uncharacterized protein</fullName>
    </submittedName>
</protein>